<dbReference type="Proteomes" id="UP000708208">
    <property type="component" value="Unassembled WGS sequence"/>
</dbReference>
<feature type="non-terminal residue" evidence="1">
    <location>
        <position position="1"/>
    </location>
</feature>
<keyword evidence="2" id="KW-1185">Reference proteome</keyword>
<evidence type="ECO:0000313" key="2">
    <source>
        <dbReference type="Proteomes" id="UP000708208"/>
    </source>
</evidence>
<accession>A0A8J2J3H3</accession>
<evidence type="ECO:0000313" key="1">
    <source>
        <dbReference type="EMBL" id="CAG7689374.1"/>
    </source>
</evidence>
<dbReference type="EMBL" id="CAJVCH010020442">
    <property type="protein sequence ID" value="CAG7689374.1"/>
    <property type="molecule type" value="Genomic_DNA"/>
</dbReference>
<comment type="caution">
    <text evidence="1">The sequence shown here is derived from an EMBL/GenBank/DDBJ whole genome shotgun (WGS) entry which is preliminary data.</text>
</comment>
<organism evidence="1 2">
    <name type="scientific">Allacma fusca</name>
    <dbReference type="NCBI Taxonomy" id="39272"/>
    <lineage>
        <taxon>Eukaryota</taxon>
        <taxon>Metazoa</taxon>
        <taxon>Ecdysozoa</taxon>
        <taxon>Arthropoda</taxon>
        <taxon>Hexapoda</taxon>
        <taxon>Collembola</taxon>
        <taxon>Symphypleona</taxon>
        <taxon>Sminthuridae</taxon>
        <taxon>Allacma</taxon>
    </lineage>
</organism>
<feature type="non-terminal residue" evidence="1">
    <location>
        <position position="73"/>
    </location>
</feature>
<protein>
    <submittedName>
        <fullName evidence="1">Uncharacterized protein</fullName>
    </submittedName>
</protein>
<sequence>SPDWTAEFPQRIKEHTFFFSSCENLNQVEASITEFQRLQQEVTESTRIWFPVFAIFLGITLAQEIKPEMKEQW</sequence>
<proteinExistence type="predicted"/>
<reference evidence="1" key="1">
    <citation type="submission" date="2021-06" db="EMBL/GenBank/DDBJ databases">
        <authorList>
            <person name="Hodson N. C."/>
            <person name="Mongue J. A."/>
            <person name="Jaron S. K."/>
        </authorList>
    </citation>
    <scope>NUCLEOTIDE SEQUENCE</scope>
</reference>
<gene>
    <name evidence="1" type="ORF">AFUS01_LOCUS3403</name>
</gene>
<dbReference type="AlphaFoldDB" id="A0A8J2J3H3"/>
<name>A0A8J2J3H3_9HEXA</name>